<gene>
    <name evidence="1" type="ORF">PM085_19675</name>
</gene>
<sequence length="152" mass="16893">MGGLVTIIVSVIVGKQVDIRCFKLIRVEALAFMDEILYTHRDAPIVAELVHSFFTSQAWPLVVFVVVGVPCMTVFDRELSMPYPVGWLVHLVDVDVTALTQRDHVLDTLIRIVAVDVVKREFVLVARSGVSFKPLFYGSTADHALLAPTVED</sequence>
<accession>A0ABT4ZA80</accession>
<comment type="caution">
    <text evidence="1">The sequence shown here is derived from an EMBL/GenBank/DDBJ whole genome shotgun (WGS) entry which is preliminary data.</text>
</comment>
<proteinExistence type="predicted"/>
<evidence type="ECO:0000313" key="2">
    <source>
        <dbReference type="Proteomes" id="UP001210528"/>
    </source>
</evidence>
<evidence type="ECO:0000313" key="1">
    <source>
        <dbReference type="EMBL" id="MDB2294430.1"/>
    </source>
</evidence>
<dbReference type="RefSeq" id="WP_271968672.1">
    <property type="nucleotide sequence ID" value="NZ_JAQLUE010000037.1"/>
</dbReference>
<name>A0ABT4ZA80_HALEZ</name>
<protein>
    <submittedName>
        <fullName evidence="1">Uncharacterized protein</fullName>
    </submittedName>
</protein>
<dbReference type="EMBL" id="JAQLUK010000118">
    <property type="protein sequence ID" value="MDB2294430.1"/>
    <property type="molecule type" value="Genomic_DNA"/>
</dbReference>
<dbReference type="Proteomes" id="UP001210528">
    <property type="component" value="Unassembled WGS sequence"/>
</dbReference>
<keyword evidence="2" id="KW-1185">Reference proteome</keyword>
<reference evidence="1 2" key="1">
    <citation type="submission" date="2023-01" db="EMBL/GenBank/DDBJ databases">
        <title>Halorubrum ezzemoulense from Santa Pola, Spain.</title>
        <authorList>
            <person name="Feng Y."/>
            <person name="Louyakis A.S."/>
            <person name="Gogarten J.P."/>
        </authorList>
    </citation>
    <scope>NUCLEOTIDE SEQUENCE [LARGE SCALE GENOMIC DNA]</scope>
    <source>
        <strain evidence="1 2">AMM015</strain>
    </source>
</reference>
<organism evidence="1 2">
    <name type="scientific">Halorubrum ezzemoulense</name>
    <name type="common">Halorubrum chaoviator</name>
    <dbReference type="NCBI Taxonomy" id="337243"/>
    <lineage>
        <taxon>Archaea</taxon>
        <taxon>Methanobacteriati</taxon>
        <taxon>Methanobacteriota</taxon>
        <taxon>Stenosarchaea group</taxon>
        <taxon>Halobacteria</taxon>
        <taxon>Halobacteriales</taxon>
        <taxon>Haloferacaceae</taxon>
        <taxon>Halorubrum</taxon>
    </lineage>
</organism>